<evidence type="ECO:0000313" key="3">
    <source>
        <dbReference type="EMBL" id="KGT94631.1"/>
    </source>
</evidence>
<dbReference type="SUPFAM" id="SSF55154">
    <property type="entry name" value="CYTH-like phosphatases"/>
    <property type="match status" value="1"/>
</dbReference>
<gene>
    <name evidence="3" type="ORF">NG99_08450</name>
</gene>
<organism evidence="3 4">
    <name type="scientific">Erwinia typographi</name>
    <dbReference type="NCBI Taxonomy" id="371042"/>
    <lineage>
        <taxon>Bacteria</taxon>
        <taxon>Pseudomonadati</taxon>
        <taxon>Pseudomonadota</taxon>
        <taxon>Gammaproteobacteria</taxon>
        <taxon>Enterobacterales</taxon>
        <taxon>Erwiniaceae</taxon>
        <taxon>Erwinia</taxon>
    </lineage>
</organism>
<dbReference type="eggNOG" id="COG3025">
    <property type="taxonomic scope" value="Bacteria"/>
</dbReference>
<accession>A0A0A3ZAI1</accession>
<dbReference type="InterPro" id="IPR007899">
    <property type="entry name" value="CHAD_dom"/>
</dbReference>
<dbReference type="SMART" id="SM01118">
    <property type="entry name" value="CYTH"/>
    <property type="match status" value="1"/>
</dbReference>
<dbReference type="AlphaFoldDB" id="A0A0A3ZAI1"/>
<dbReference type="CDD" id="cd07756">
    <property type="entry name" value="CYTH-like_Pase_CHAD"/>
    <property type="match status" value="1"/>
</dbReference>
<dbReference type="OrthoDB" id="3034217at2"/>
<feature type="domain" description="CHAD" evidence="2">
    <location>
        <begin position="218"/>
        <end position="434"/>
    </location>
</feature>
<dbReference type="PANTHER" id="PTHR39569:SF1">
    <property type="entry name" value="INORGANIC TRIPHOSPHATASE"/>
    <property type="match status" value="1"/>
</dbReference>
<reference evidence="3 4" key="1">
    <citation type="submission" date="2014-10" db="EMBL/GenBank/DDBJ databases">
        <title>Genome sequence of Erwinia typographi M043b.</title>
        <authorList>
            <person name="Chan K.-G."/>
            <person name="Tan W.-S."/>
        </authorList>
    </citation>
    <scope>NUCLEOTIDE SEQUENCE [LARGE SCALE GENOMIC DNA]</scope>
    <source>
        <strain evidence="3 4">M043b</strain>
    </source>
</reference>
<proteinExistence type="predicted"/>
<dbReference type="EMBL" id="JRUQ01000027">
    <property type="protein sequence ID" value="KGT94631.1"/>
    <property type="molecule type" value="Genomic_DNA"/>
</dbReference>
<evidence type="ECO:0000313" key="4">
    <source>
        <dbReference type="Proteomes" id="UP000030351"/>
    </source>
</evidence>
<dbReference type="GO" id="GO:0050355">
    <property type="term" value="F:inorganic triphosphate phosphatase activity"/>
    <property type="evidence" value="ECO:0007669"/>
    <property type="project" value="InterPro"/>
</dbReference>
<dbReference type="Pfam" id="PF01928">
    <property type="entry name" value="CYTH"/>
    <property type="match status" value="1"/>
</dbReference>
<feature type="domain" description="CYTH" evidence="1">
    <location>
        <begin position="2"/>
        <end position="202"/>
    </location>
</feature>
<dbReference type="Proteomes" id="UP000030351">
    <property type="component" value="Unassembled WGS sequence"/>
</dbReference>
<dbReference type="PANTHER" id="PTHR39569">
    <property type="entry name" value="INORGANIC TRIPHOSPHATASE"/>
    <property type="match status" value="1"/>
</dbReference>
<evidence type="ECO:0000259" key="1">
    <source>
        <dbReference type="PROSITE" id="PS51707"/>
    </source>
</evidence>
<dbReference type="PROSITE" id="PS51707">
    <property type="entry name" value="CYTH"/>
    <property type="match status" value="1"/>
</dbReference>
<sequence length="434" mass="48936">MTIEIEVKFIATRDAAEKLPALLENWPNKHAEPLRLTNIYFETADSQLRRWDMGLRIRGFGDSYEMTLKTAGQTLGGLHQRPEYNVALDSPELAIDLLPAEVWPEGCDVAALQQRLNPLFSTHFVREKWVVTYLKSEIEVAFDSGEVRAGDSGEPLSEVELELKTGERDDLLAFAAELSNMGGLRLGSLSKAARGYALAKGNPPRELRPLSVMKVKPKATVEEGMQAAFTLALNQWQYHEELWLRGNGAAQHEVQQALETLRQAFSLFGALVPRKASHALRHSLTGLEEALLDDDVQAAPLCFSPLSLHTQLALTNWIVTERWRGFIDAKADAKLQGSFKRFCDIMLGRIAADLRETFSQVRQLNEYQDKLTRLHRQLLAARLLAGAYDFAAVEAWLQGWQQLAQAIENRQEIWLENYSRQAAKQPAFWKNSNV</sequence>
<dbReference type="STRING" id="371042.NG99_08450"/>
<keyword evidence="4" id="KW-1185">Reference proteome</keyword>
<dbReference type="Gene3D" id="2.40.320.10">
    <property type="entry name" value="Hypothetical Protein Pfu-838710-001"/>
    <property type="match status" value="1"/>
</dbReference>
<dbReference type="InterPro" id="IPR039013">
    <property type="entry name" value="YgiF"/>
</dbReference>
<name>A0A0A3ZAI1_9GAMM</name>
<dbReference type="GO" id="GO:0046872">
    <property type="term" value="F:metal ion binding"/>
    <property type="evidence" value="ECO:0007669"/>
    <property type="project" value="TreeGrafter"/>
</dbReference>
<evidence type="ECO:0000259" key="2">
    <source>
        <dbReference type="PROSITE" id="PS51708"/>
    </source>
</evidence>
<dbReference type="Pfam" id="PF05235">
    <property type="entry name" value="CHAD"/>
    <property type="match status" value="1"/>
</dbReference>
<dbReference type="InterPro" id="IPR023577">
    <property type="entry name" value="CYTH_domain"/>
</dbReference>
<comment type="caution">
    <text evidence="3">The sequence shown here is derived from an EMBL/GenBank/DDBJ whole genome shotgun (WGS) entry which is preliminary data.</text>
</comment>
<dbReference type="RefSeq" id="WP_034890798.1">
    <property type="nucleotide sequence ID" value="NZ_JRUQ01000027.1"/>
</dbReference>
<dbReference type="InterPro" id="IPR033469">
    <property type="entry name" value="CYTH-like_dom_sf"/>
</dbReference>
<dbReference type="PROSITE" id="PS51708">
    <property type="entry name" value="CHAD"/>
    <property type="match status" value="1"/>
</dbReference>
<protein>
    <submittedName>
        <fullName evidence="3">Adenylate cyclase</fullName>
    </submittedName>
</protein>